<dbReference type="Proteomes" id="UP001629113">
    <property type="component" value="Unassembled WGS sequence"/>
</dbReference>
<feature type="compositionally biased region" description="Polar residues" evidence="1">
    <location>
        <begin position="113"/>
        <end position="135"/>
    </location>
</feature>
<name>A0ABR4PP23_9HELO</name>
<evidence type="ECO:0000256" key="1">
    <source>
        <dbReference type="SAM" id="MobiDB-lite"/>
    </source>
</evidence>
<dbReference type="EMBL" id="JBFCZG010000003">
    <property type="protein sequence ID" value="KAL3425059.1"/>
    <property type="molecule type" value="Genomic_DNA"/>
</dbReference>
<evidence type="ECO:0000256" key="2">
    <source>
        <dbReference type="SAM" id="Phobius"/>
    </source>
</evidence>
<feature type="compositionally biased region" description="Acidic residues" evidence="1">
    <location>
        <begin position="17"/>
        <end position="31"/>
    </location>
</feature>
<gene>
    <name evidence="3" type="ORF">PVAG01_04340</name>
</gene>
<feature type="compositionally biased region" description="Basic residues" evidence="1">
    <location>
        <begin position="51"/>
        <end position="61"/>
    </location>
</feature>
<protein>
    <submittedName>
        <fullName evidence="3">Uncharacterized protein</fullName>
    </submittedName>
</protein>
<reference evidence="3 4" key="1">
    <citation type="submission" date="2024-06" db="EMBL/GenBank/DDBJ databases">
        <title>Complete genome of Phlyctema vagabunda strain 19-DSS-EL-015.</title>
        <authorList>
            <person name="Fiorenzani C."/>
        </authorList>
    </citation>
    <scope>NUCLEOTIDE SEQUENCE [LARGE SCALE GENOMIC DNA]</scope>
    <source>
        <strain evidence="3 4">19-DSS-EL-015</strain>
    </source>
</reference>
<feature type="compositionally biased region" description="Basic and acidic residues" evidence="1">
    <location>
        <begin position="83"/>
        <end position="106"/>
    </location>
</feature>
<evidence type="ECO:0000313" key="4">
    <source>
        <dbReference type="Proteomes" id="UP001629113"/>
    </source>
</evidence>
<feature type="region of interest" description="Disordered" evidence="1">
    <location>
        <begin position="1"/>
        <end position="135"/>
    </location>
</feature>
<evidence type="ECO:0000313" key="3">
    <source>
        <dbReference type="EMBL" id="KAL3425059.1"/>
    </source>
</evidence>
<feature type="region of interest" description="Disordered" evidence="1">
    <location>
        <begin position="516"/>
        <end position="548"/>
    </location>
</feature>
<keyword evidence="2" id="KW-0472">Membrane</keyword>
<feature type="compositionally biased region" description="Basic and acidic residues" evidence="1">
    <location>
        <begin position="1"/>
        <end position="10"/>
    </location>
</feature>
<feature type="transmembrane region" description="Helical" evidence="2">
    <location>
        <begin position="172"/>
        <end position="192"/>
    </location>
</feature>
<comment type="caution">
    <text evidence="3">The sequence shown here is derived from an EMBL/GenBank/DDBJ whole genome shotgun (WGS) entry which is preliminary data.</text>
</comment>
<feature type="compositionally biased region" description="Basic and acidic residues" evidence="1">
    <location>
        <begin position="523"/>
        <end position="541"/>
    </location>
</feature>
<keyword evidence="4" id="KW-1185">Reference proteome</keyword>
<keyword evidence="2" id="KW-1133">Transmembrane helix</keyword>
<proteinExistence type="predicted"/>
<keyword evidence="2" id="KW-0812">Transmembrane</keyword>
<accession>A0ABR4PP23</accession>
<organism evidence="3 4">
    <name type="scientific">Phlyctema vagabunda</name>
    <dbReference type="NCBI Taxonomy" id="108571"/>
    <lineage>
        <taxon>Eukaryota</taxon>
        <taxon>Fungi</taxon>
        <taxon>Dikarya</taxon>
        <taxon>Ascomycota</taxon>
        <taxon>Pezizomycotina</taxon>
        <taxon>Leotiomycetes</taxon>
        <taxon>Helotiales</taxon>
        <taxon>Dermateaceae</taxon>
        <taxon>Phlyctema</taxon>
    </lineage>
</organism>
<sequence>MSSKKQRNELGDSWVVQEEEEEEEREEEEDNANSHYFPHDDYEGEQEPPRRRSSRKPRRPSNRSSEPEFVMPTLEGSWGDMSSESRVRMSKNDPSPRQRKSLRQEEGDPIAQAGTTSRGRRSTNQTSKKSVSEPKSSILQDIMESTFQQAGVVLSAIFTIFGKALRILQTPLAYMVAVGLLLSFGILVRNIITSSVYASLSTVCVVPGSAYVLPFCSGYQASSGRGYDVPIEFEKAMKVQSNFEDVLVVTAGNVGLPLEMKRGEASIRDLRQLVKYSQLQAKDELGFEFDGFVKTASIASADLQRFNSRVGRAVDGVISITKWTTRVLDDIQTSDLNRGLLNGYLYDTILAPFQSVTFTETRMTEQYIKHSEAVEKELATLIEHAERLVGTLHNLEDRLDAIGDIGRRDSERTGAKRREILLELWTMLGGNRRKLSNMERQLGLLQQVTVYQDKAMGYVMGTLVRLQAMSQEMAILREEVGSPRVLSEAGDSNDRPIKIPLAVHISNIESAVARLDASRQNSRKLEGEQLKSVMDKGKGQTDENLIGS</sequence>